<dbReference type="Proteomes" id="UP001458880">
    <property type="component" value="Unassembled WGS sequence"/>
</dbReference>
<sequence>MRPVNVESYVENLPQTLEECQMRPDSNHWKEAIESEMESLIKNDTWTLVRRPENAKIISCRWLFEMESLIKNDTWTLVRRPENAKIISCRWLFKVNVESYVENLPQTLEECQMRPDSNHWKEAIESEMESLIKNDTWTLVRRPENAKIISCRWLFKVKRKIIKVA</sequence>
<name>A0AAW1HUI8_POPJA</name>
<gene>
    <name evidence="1" type="ORF">QE152_g39277</name>
</gene>
<protein>
    <submittedName>
        <fullName evidence="1">Uncharacterized protein</fullName>
    </submittedName>
</protein>
<proteinExistence type="predicted"/>
<dbReference type="EMBL" id="JASPKY010000922">
    <property type="protein sequence ID" value="KAK9680194.1"/>
    <property type="molecule type" value="Genomic_DNA"/>
</dbReference>
<comment type="caution">
    <text evidence="1">The sequence shown here is derived from an EMBL/GenBank/DDBJ whole genome shotgun (WGS) entry which is preliminary data.</text>
</comment>
<accession>A0AAW1HUI8</accession>
<dbReference type="AlphaFoldDB" id="A0AAW1HUI8"/>
<reference evidence="1 2" key="1">
    <citation type="journal article" date="2024" name="BMC Genomics">
        <title>De novo assembly and annotation of Popillia japonica's genome with initial clues to its potential as an invasive pest.</title>
        <authorList>
            <person name="Cucini C."/>
            <person name="Boschi S."/>
            <person name="Funari R."/>
            <person name="Cardaioli E."/>
            <person name="Iannotti N."/>
            <person name="Marturano G."/>
            <person name="Paoli F."/>
            <person name="Bruttini M."/>
            <person name="Carapelli A."/>
            <person name="Frati F."/>
            <person name="Nardi F."/>
        </authorList>
    </citation>
    <scope>NUCLEOTIDE SEQUENCE [LARGE SCALE GENOMIC DNA]</scope>
    <source>
        <strain evidence="1">DMR45628</strain>
    </source>
</reference>
<evidence type="ECO:0000313" key="1">
    <source>
        <dbReference type="EMBL" id="KAK9680194.1"/>
    </source>
</evidence>
<keyword evidence="2" id="KW-1185">Reference proteome</keyword>
<organism evidence="1 2">
    <name type="scientific">Popillia japonica</name>
    <name type="common">Japanese beetle</name>
    <dbReference type="NCBI Taxonomy" id="7064"/>
    <lineage>
        <taxon>Eukaryota</taxon>
        <taxon>Metazoa</taxon>
        <taxon>Ecdysozoa</taxon>
        <taxon>Arthropoda</taxon>
        <taxon>Hexapoda</taxon>
        <taxon>Insecta</taxon>
        <taxon>Pterygota</taxon>
        <taxon>Neoptera</taxon>
        <taxon>Endopterygota</taxon>
        <taxon>Coleoptera</taxon>
        <taxon>Polyphaga</taxon>
        <taxon>Scarabaeiformia</taxon>
        <taxon>Scarabaeidae</taxon>
        <taxon>Rutelinae</taxon>
        <taxon>Popillia</taxon>
    </lineage>
</organism>
<evidence type="ECO:0000313" key="2">
    <source>
        <dbReference type="Proteomes" id="UP001458880"/>
    </source>
</evidence>